<geneLocation type="plasmid" evidence="1 2">
    <name>pSS1-5</name>
</geneLocation>
<dbReference type="KEGG" id="yrh:AABB31_00580"/>
<protein>
    <submittedName>
        <fullName evidence="1">Uncharacterized protein</fullName>
    </submittedName>
</protein>
<proteinExistence type="predicted"/>
<reference evidence="1 2" key="2">
    <citation type="submission" date="2024-08" db="EMBL/GenBank/DDBJ databases">
        <title>Phylogenomic analyses of a clade within the roseobacter group suggest taxonomic reassignments of species of the genera Aestuariivita, Citreicella, Loktanella, Nautella, Pelagibaca, Ruegeria, Thalassobius, Thiobacimonas and Tropicibacter, and the proposal o.</title>
        <authorList>
            <person name="Jeon C.O."/>
        </authorList>
    </citation>
    <scope>NUCLEOTIDE SEQUENCE [LARGE SCALE GENOMIC DNA]</scope>
    <source>
        <strain evidence="1 2">SS1-5</strain>
        <plasmid evidence="1 2">pSS1-5</plasmid>
    </source>
</reference>
<organism evidence="1 2">
    <name type="scientific">Yoonia rhodophyticola</name>
    <dbReference type="NCBI Taxonomy" id="3137370"/>
    <lineage>
        <taxon>Bacteria</taxon>
        <taxon>Pseudomonadati</taxon>
        <taxon>Pseudomonadota</taxon>
        <taxon>Alphaproteobacteria</taxon>
        <taxon>Rhodobacterales</taxon>
        <taxon>Paracoccaceae</taxon>
        <taxon>Yoonia</taxon>
    </lineage>
</organism>
<keyword evidence="1" id="KW-0614">Plasmid</keyword>
<dbReference type="Proteomes" id="UP001470809">
    <property type="component" value="Plasmid pSS1-5"/>
</dbReference>
<name>A0AAN0M9M7_9RHOB</name>
<sequence>MDLTLQVAGVLAPEIRHGALFSQNRIDRFKALAAINLGMTRPLLAVALLMKNDPTVERKLRAAFPHRRKLVDRLASLAGKLRILRFWSGDNLEGQPKRQPAYISASPPPEYLAAAKLAIIQLGVNADRGELLKYAESILQSARQRSVDIQ</sequence>
<evidence type="ECO:0000313" key="1">
    <source>
        <dbReference type="EMBL" id="WZU65648.1"/>
    </source>
</evidence>
<dbReference type="RefSeq" id="WP_342074990.1">
    <property type="nucleotide sequence ID" value="NZ_CP151764.2"/>
</dbReference>
<reference evidence="2" key="1">
    <citation type="submission" date="2024-04" db="EMBL/GenBank/DDBJ databases">
        <title>Phylogenomic analyses of a clade within the roseobacter group suggest taxonomic reassignments of species of the genera Aestuariivita, Citreicella, Loktanella, Nautella, Pelagibaca, Ruegeria, Thalassobius, Thiobacimonas and Tropicibacter, and the proposal o.</title>
        <authorList>
            <person name="Jeon C.O."/>
        </authorList>
    </citation>
    <scope>NUCLEOTIDE SEQUENCE [LARGE SCALE GENOMIC DNA]</scope>
    <source>
        <strain evidence="2">SS1-5</strain>
        <plasmid evidence="2">pSS1-5</plasmid>
    </source>
</reference>
<dbReference type="EMBL" id="CP151764">
    <property type="protein sequence ID" value="WZU65648.1"/>
    <property type="molecule type" value="Genomic_DNA"/>
</dbReference>
<keyword evidence="2" id="KW-1185">Reference proteome</keyword>
<gene>
    <name evidence="1" type="ORF">AABB31_00580</name>
</gene>
<accession>A0AAN0M9M7</accession>
<dbReference type="AlphaFoldDB" id="A0AAN0M9M7"/>
<evidence type="ECO:0000313" key="2">
    <source>
        <dbReference type="Proteomes" id="UP001470809"/>
    </source>
</evidence>